<dbReference type="Gramene" id="Manes.01G013500.7.v8.1">
    <property type="protein sequence ID" value="Manes.01G013500.7.v8.1.CDS"/>
    <property type="gene ID" value="Manes.01G013500.v8.1"/>
</dbReference>
<dbReference type="STRING" id="3983.A0A2C9WGT0"/>
<dbReference type="EMBL" id="CM004387">
    <property type="protein sequence ID" value="OAY59211.1"/>
    <property type="molecule type" value="Genomic_DNA"/>
</dbReference>
<sequence>MVAEISTIHTQHGGGPVRRNVVCHFWMLGKCNRNPCRFMHRELPHHNVYQRTSKQPNVLADAQSMKRSRYGLGNPEALSGGSEAKTAQKSSNHVIKHWPSKRSNIRNSLASATGDGGSEYKYTQESISSGTNMELDNVKKIRESNKCSNSSDLIAEGDASEASSKKACEHWMSNNCIKGDRCQYLHSLFFGDWFSLLAKLEGHTEGVSGVAFPSGSDKLYSGSSDGTVRVWDCHTGQSSRVLNLGDKIGSLTSEGPWIFVGLPNVVKAWNIETAAEYNLNGPVGQVHAMAVAFDILFAGSQDGVILAWKGSNENPNLFEPATSLKGHTGAVICLTVGKKRLYSGSTDNSIRVWDLDYLQCIHTLNGHVDAVTSLICWNEYLLSCSLDRTIKVWAATEDDNIEVIYTHDEEHGVVAVCGIYDTEAKPVLLCSCNDNTVHLYDLPSFKERGRIFSKDEVRTMEMGPNGIFFTGDGAGLLNVWKIAESHLIVPQVA</sequence>
<dbReference type="PROSITE" id="PS00678">
    <property type="entry name" value="WD_REPEATS_1"/>
    <property type="match status" value="1"/>
</dbReference>
<evidence type="ECO:0000313" key="9">
    <source>
        <dbReference type="EMBL" id="OAY59211.1"/>
    </source>
</evidence>
<evidence type="ECO:0000256" key="7">
    <source>
        <dbReference type="PROSITE-ProRule" id="PRU00723"/>
    </source>
</evidence>
<dbReference type="SMART" id="SM00320">
    <property type="entry name" value="WD40"/>
    <property type="match status" value="6"/>
</dbReference>
<feature type="zinc finger region" description="C3H1-type" evidence="7">
    <location>
        <begin position="18"/>
        <end position="43"/>
    </location>
</feature>
<dbReference type="SMART" id="SM00356">
    <property type="entry name" value="ZnF_C3H1"/>
    <property type="match status" value="2"/>
</dbReference>
<evidence type="ECO:0000256" key="3">
    <source>
        <dbReference type="ARBA" id="ARBA00022737"/>
    </source>
</evidence>
<dbReference type="InterPro" id="IPR036855">
    <property type="entry name" value="Znf_CCCH_sf"/>
</dbReference>
<dbReference type="Gene3D" id="2.130.10.10">
    <property type="entry name" value="YVTN repeat-like/Quinoprotein amine dehydrogenase"/>
    <property type="match status" value="2"/>
</dbReference>
<organism evidence="9 10">
    <name type="scientific">Manihot esculenta</name>
    <name type="common">Cassava</name>
    <name type="synonym">Jatropha manihot</name>
    <dbReference type="NCBI Taxonomy" id="3983"/>
    <lineage>
        <taxon>Eukaryota</taxon>
        <taxon>Viridiplantae</taxon>
        <taxon>Streptophyta</taxon>
        <taxon>Embryophyta</taxon>
        <taxon>Tracheophyta</taxon>
        <taxon>Spermatophyta</taxon>
        <taxon>Magnoliopsida</taxon>
        <taxon>eudicotyledons</taxon>
        <taxon>Gunneridae</taxon>
        <taxon>Pentapetalae</taxon>
        <taxon>rosids</taxon>
        <taxon>fabids</taxon>
        <taxon>Malpighiales</taxon>
        <taxon>Euphorbiaceae</taxon>
        <taxon>Crotonoideae</taxon>
        <taxon>Manihoteae</taxon>
        <taxon>Manihot</taxon>
    </lineage>
</organism>
<evidence type="ECO:0000256" key="2">
    <source>
        <dbReference type="ARBA" id="ARBA00022723"/>
    </source>
</evidence>
<dbReference type="PROSITE" id="PS50082">
    <property type="entry name" value="WD_REPEATS_2"/>
    <property type="match status" value="3"/>
</dbReference>
<dbReference type="InterPro" id="IPR044715">
    <property type="entry name" value="WDR86-like"/>
</dbReference>
<dbReference type="SUPFAM" id="SSF50978">
    <property type="entry name" value="WD40 repeat-like"/>
    <property type="match status" value="1"/>
</dbReference>
<feature type="zinc finger region" description="C3H1-type" evidence="7">
    <location>
        <begin position="162"/>
        <end position="189"/>
    </location>
</feature>
<dbReference type="InterPro" id="IPR015943">
    <property type="entry name" value="WD40/YVTN_repeat-like_dom_sf"/>
</dbReference>
<dbReference type="InterPro" id="IPR020472">
    <property type="entry name" value="WD40_PAC1"/>
</dbReference>
<feature type="repeat" description="WD" evidence="6">
    <location>
        <begin position="364"/>
        <end position="403"/>
    </location>
</feature>
<dbReference type="PANTHER" id="PTHR44489">
    <property type="match status" value="1"/>
</dbReference>
<feature type="domain" description="C3H1-type" evidence="8">
    <location>
        <begin position="18"/>
        <end position="43"/>
    </location>
</feature>
<evidence type="ECO:0000313" key="10">
    <source>
        <dbReference type="Proteomes" id="UP000091857"/>
    </source>
</evidence>
<dbReference type="OrthoDB" id="59941at2759"/>
<dbReference type="Gramene" id="Manes.01G013500.6.v8.1">
    <property type="protein sequence ID" value="Manes.01G013500.6.v8.1.CDS"/>
    <property type="gene ID" value="Manes.01G013500.v8.1"/>
</dbReference>
<evidence type="ECO:0000256" key="4">
    <source>
        <dbReference type="ARBA" id="ARBA00022771"/>
    </source>
</evidence>
<dbReference type="PROSITE" id="PS50103">
    <property type="entry name" value="ZF_C3H1"/>
    <property type="match status" value="2"/>
</dbReference>
<dbReference type="GO" id="GO:0008270">
    <property type="term" value="F:zinc ion binding"/>
    <property type="evidence" value="ECO:0007669"/>
    <property type="project" value="UniProtKB-KW"/>
</dbReference>
<proteinExistence type="predicted"/>
<dbReference type="PANTHER" id="PTHR44489:SF14">
    <property type="entry name" value="ZINC FINGER CCCH DOMAIN-CONTAINING PROTEIN 59-RELATED"/>
    <property type="match status" value="1"/>
</dbReference>
<dbReference type="InterPro" id="IPR036322">
    <property type="entry name" value="WD40_repeat_dom_sf"/>
</dbReference>
<gene>
    <name evidence="9" type="ORF">MANES_01G013500v8</name>
</gene>
<keyword evidence="1 6" id="KW-0853">WD repeat</keyword>
<dbReference type="Proteomes" id="UP000091857">
    <property type="component" value="Chromosome 1"/>
</dbReference>
<keyword evidence="4 7" id="KW-0863">Zinc-finger</keyword>
<comment type="caution">
    <text evidence="9">The sequence shown here is derived from an EMBL/GenBank/DDBJ whole genome shotgun (WGS) entry which is preliminary data.</text>
</comment>
<keyword evidence="5 7" id="KW-0862">Zinc</keyword>
<dbReference type="SUPFAM" id="SSF90229">
    <property type="entry name" value="CCCH zinc finger"/>
    <property type="match status" value="1"/>
</dbReference>
<evidence type="ECO:0000256" key="1">
    <source>
        <dbReference type="ARBA" id="ARBA00022574"/>
    </source>
</evidence>
<dbReference type="InterPro" id="IPR001680">
    <property type="entry name" value="WD40_rpt"/>
</dbReference>
<evidence type="ECO:0000259" key="8">
    <source>
        <dbReference type="PROSITE" id="PS50103"/>
    </source>
</evidence>
<name>A0A2C9WGT0_MANES</name>
<accession>A0A2C9WGT0</accession>
<evidence type="ECO:0000256" key="5">
    <source>
        <dbReference type="ARBA" id="ARBA00022833"/>
    </source>
</evidence>
<reference evidence="10" key="1">
    <citation type="journal article" date="2016" name="Nat. Biotechnol.">
        <title>Sequencing wild and cultivated cassava and related species reveals extensive interspecific hybridization and genetic diversity.</title>
        <authorList>
            <person name="Bredeson J.V."/>
            <person name="Lyons J.B."/>
            <person name="Prochnik S.E."/>
            <person name="Wu G.A."/>
            <person name="Ha C.M."/>
            <person name="Edsinger-Gonzales E."/>
            <person name="Grimwood J."/>
            <person name="Schmutz J."/>
            <person name="Rabbi I.Y."/>
            <person name="Egesi C."/>
            <person name="Nauluvula P."/>
            <person name="Lebot V."/>
            <person name="Ndunguru J."/>
            <person name="Mkamilo G."/>
            <person name="Bart R.S."/>
            <person name="Setter T.L."/>
            <person name="Gleadow R.M."/>
            <person name="Kulakow P."/>
            <person name="Ferguson M.E."/>
            <person name="Rounsley S."/>
            <person name="Rokhsar D.S."/>
        </authorList>
    </citation>
    <scope>NUCLEOTIDE SEQUENCE [LARGE SCALE GENOMIC DNA]</scope>
    <source>
        <strain evidence="10">cv. AM560-2</strain>
    </source>
</reference>
<keyword evidence="10" id="KW-1185">Reference proteome</keyword>
<feature type="domain" description="C3H1-type" evidence="8">
    <location>
        <begin position="162"/>
        <end position="189"/>
    </location>
</feature>
<dbReference type="InterPro" id="IPR000571">
    <property type="entry name" value="Znf_CCCH"/>
</dbReference>
<protein>
    <recommendedName>
        <fullName evidence="8">C3H1-type domain-containing protein</fullName>
    </recommendedName>
</protein>
<evidence type="ECO:0000256" key="6">
    <source>
        <dbReference type="PROSITE-ProRule" id="PRU00221"/>
    </source>
</evidence>
<dbReference type="PROSITE" id="PS50294">
    <property type="entry name" value="WD_REPEATS_REGION"/>
    <property type="match status" value="2"/>
</dbReference>
<feature type="repeat" description="WD" evidence="6">
    <location>
        <begin position="200"/>
        <end position="241"/>
    </location>
</feature>
<dbReference type="AlphaFoldDB" id="A0A2C9WGT0"/>
<dbReference type="PRINTS" id="PR00320">
    <property type="entry name" value="GPROTEINBRPT"/>
</dbReference>
<keyword evidence="3" id="KW-0677">Repeat</keyword>
<dbReference type="InterPro" id="IPR019775">
    <property type="entry name" value="WD40_repeat_CS"/>
</dbReference>
<keyword evidence="2 7" id="KW-0479">Metal-binding</keyword>
<dbReference type="Pfam" id="PF00400">
    <property type="entry name" value="WD40"/>
    <property type="match status" value="3"/>
</dbReference>
<feature type="repeat" description="WD" evidence="6">
    <location>
        <begin position="324"/>
        <end position="363"/>
    </location>
</feature>